<evidence type="ECO:0000313" key="2">
    <source>
        <dbReference type="EMBL" id="CDW60629.1"/>
    </source>
</evidence>
<dbReference type="AlphaFoldDB" id="A0A077ZLR9"/>
<dbReference type="EMBL" id="HG807257">
    <property type="protein sequence ID" value="CDW60629.1"/>
    <property type="molecule type" value="Genomic_DNA"/>
</dbReference>
<sequence>MPEEDRRDPAPYVVGEKVWVKPSEARCASRYQRGTVTGVPSRHAVEIDGIPRHVRDLRHRLEPEESREQAQPEDDSDDELVLHFAHPKAQSMPREEEPLTTCPIGEFEVLPARLKDCLWVRFGRNGHLIIYCNEMFEIYSFHLSLANQTIRSELDVINFVSDESSSPEAIPYCLGSSPVPGRADPKSVRRSKH</sequence>
<dbReference type="Proteomes" id="UP000030665">
    <property type="component" value="Unassembled WGS sequence"/>
</dbReference>
<reference evidence="2" key="2">
    <citation type="submission" date="2014-03" db="EMBL/GenBank/DDBJ databases">
        <title>The whipworm genome and dual-species transcriptomics of an intimate host-pathogen interaction.</title>
        <authorList>
            <person name="Foth B.J."/>
            <person name="Tsai I.J."/>
            <person name="Reid A.J."/>
            <person name="Bancroft A.J."/>
            <person name="Nichol S."/>
            <person name="Tracey A."/>
            <person name="Holroyd N."/>
            <person name="Cotton J.A."/>
            <person name="Stanley E.J."/>
            <person name="Zarowiecki M."/>
            <person name="Liu J.Z."/>
            <person name="Huckvale T."/>
            <person name="Cooper P.J."/>
            <person name="Grencis R.K."/>
            <person name="Berriman M."/>
        </authorList>
    </citation>
    <scope>NUCLEOTIDE SEQUENCE [LARGE SCALE GENOMIC DNA]</scope>
</reference>
<organism evidence="2 3">
    <name type="scientific">Trichuris trichiura</name>
    <name type="common">Whipworm</name>
    <name type="synonym">Trichocephalus trichiurus</name>
    <dbReference type="NCBI Taxonomy" id="36087"/>
    <lineage>
        <taxon>Eukaryota</taxon>
        <taxon>Metazoa</taxon>
        <taxon>Ecdysozoa</taxon>
        <taxon>Nematoda</taxon>
        <taxon>Enoplea</taxon>
        <taxon>Dorylaimia</taxon>
        <taxon>Trichinellida</taxon>
        <taxon>Trichuridae</taxon>
        <taxon>Trichuris</taxon>
    </lineage>
</organism>
<dbReference type="OrthoDB" id="6286094at2759"/>
<proteinExistence type="predicted"/>
<accession>A0A077ZLR9</accession>
<evidence type="ECO:0000256" key="1">
    <source>
        <dbReference type="SAM" id="MobiDB-lite"/>
    </source>
</evidence>
<feature type="region of interest" description="Disordered" evidence="1">
    <location>
        <begin position="171"/>
        <end position="193"/>
    </location>
</feature>
<evidence type="ECO:0000313" key="3">
    <source>
        <dbReference type="Proteomes" id="UP000030665"/>
    </source>
</evidence>
<gene>
    <name evidence="2" type="ORF">TTRE_0000901901</name>
</gene>
<reference evidence="2" key="1">
    <citation type="submission" date="2014-01" db="EMBL/GenBank/DDBJ databases">
        <authorList>
            <person name="Aslett M."/>
        </authorList>
    </citation>
    <scope>NUCLEOTIDE SEQUENCE</scope>
</reference>
<keyword evidence="3" id="KW-1185">Reference proteome</keyword>
<protein>
    <submittedName>
        <fullName evidence="2">Uncharacterized protein</fullName>
    </submittedName>
</protein>
<name>A0A077ZLR9_TRITR</name>